<sequence>MKQRTSWRFKQRKSGVVFQVDGEDAEDEMYIRTANVPLTDEKYCHNVLANASPEMLNGILGAISPEGSDRFCANMTGFMLHSCNSDVRSKVLNVITNERLDDISLANRGIIIRAIQQELMSPLTRQRDVFQKSAFNVLRGTFGTDLTLLKEDINSDLEPCPMANSFKGGDLYQLIYGCPDLTQVVSIVQHIAVESLKVESQYKDKSLIKIISDIDDTLFPGWADKRYPNHILYPGVAQLYQTMSRGVDSRSPSVTFLTARPRGWFSFGRNLTADRLISLGVSNPTVLNGSVRTGTSADKIAGLKLDNFVRYATLFPEYKFIFFGDCGQGDALLASQMLQLFPEKMLGVFIHDIDPANPVTGDGETKAVYKDQGIVFYENYAAAGIAAYERGLLTRERLDDVIQSCQNELDKLTFKGPNANEKYTQRKLELLKECDRLVKYA</sequence>
<accession>A0A6G0WJT7</accession>
<dbReference type="GO" id="GO:0008195">
    <property type="term" value="F:phosphatidate phosphatase activity"/>
    <property type="evidence" value="ECO:0007669"/>
    <property type="project" value="InterPro"/>
</dbReference>
<dbReference type="InterPro" id="IPR019236">
    <property type="entry name" value="APP1_cat"/>
</dbReference>
<feature type="domain" description="Phosphatidate phosphatase APP1 catalytic" evidence="1">
    <location>
        <begin position="208"/>
        <end position="351"/>
    </location>
</feature>
<dbReference type="Proteomes" id="UP000481153">
    <property type="component" value="Unassembled WGS sequence"/>
</dbReference>
<name>A0A6G0WJT7_9STRA</name>
<dbReference type="PANTHER" id="PTHR40861:SF1">
    <property type="entry name" value="PHOSPHATIDATE PHOSPHATASE APP1 CATALYTIC DOMAIN-CONTAINING PROTEIN"/>
    <property type="match status" value="1"/>
</dbReference>
<dbReference type="Pfam" id="PF09949">
    <property type="entry name" value="APP1_cat"/>
    <property type="match status" value="1"/>
</dbReference>
<dbReference type="VEuPathDB" id="FungiDB:AeMF1_001685"/>
<protein>
    <recommendedName>
        <fullName evidence="1">Phosphatidate phosphatase APP1 catalytic domain-containing protein</fullName>
    </recommendedName>
</protein>
<dbReference type="EMBL" id="VJMJ01000194">
    <property type="protein sequence ID" value="KAF0727490.1"/>
    <property type="molecule type" value="Genomic_DNA"/>
</dbReference>
<evidence type="ECO:0000313" key="3">
    <source>
        <dbReference type="Proteomes" id="UP000481153"/>
    </source>
</evidence>
<dbReference type="PROSITE" id="PS50096">
    <property type="entry name" value="IQ"/>
    <property type="match status" value="1"/>
</dbReference>
<reference evidence="2 3" key="1">
    <citation type="submission" date="2019-07" db="EMBL/GenBank/DDBJ databases">
        <title>Genomics analysis of Aphanomyces spp. identifies a new class of oomycete effector associated with host adaptation.</title>
        <authorList>
            <person name="Gaulin E."/>
        </authorList>
    </citation>
    <scope>NUCLEOTIDE SEQUENCE [LARGE SCALE GENOMIC DNA]</scope>
    <source>
        <strain evidence="2 3">ATCC 201684</strain>
    </source>
</reference>
<organism evidence="2 3">
    <name type="scientific">Aphanomyces euteiches</name>
    <dbReference type="NCBI Taxonomy" id="100861"/>
    <lineage>
        <taxon>Eukaryota</taxon>
        <taxon>Sar</taxon>
        <taxon>Stramenopiles</taxon>
        <taxon>Oomycota</taxon>
        <taxon>Saprolegniomycetes</taxon>
        <taxon>Saprolegniales</taxon>
        <taxon>Verrucalvaceae</taxon>
        <taxon>Aphanomyces</taxon>
    </lineage>
</organism>
<proteinExistence type="predicted"/>
<gene>
    <name evidence="2" type="ORF">Ae201684_014511</name>
</gene>
<keyword evidence="3" id="KW-1185">Reference proteome</keyword>
<evidence type="ECO:0000313" key="2">
    <source>
        <dbReference type="EMBL" id="KAF0727490.1"/>
    </source>
</evidence>
<evidence type="ECO:0000259" key="1">
    <source>
        <dbReference type="Pfam" id="PF09949"/>
    </source>
</evidence>
<dbReference type="PANTHER" id="PTHR40861">
    <property type="entry name" value="DUF2183 DOMAIN-CONTAINING PROTEIN"/>
    <property type="match status" value="1"/>
</dbReference>
<dbReference type="AlphaFoldDB" id="A0A6G0WJT7"/>
<comment type="caution">
    <text evidence="2">The sequence shown here is derived from an EMBL/GenBank/DDBJ whole genome shotgun (WGS) entry which is preliminary data.</text>
</comment>